<keyword evidence="2" id="KW-1185">Reference proteome</keyword>
<dbReference type="KEGG" id="cko:CKO_03219"/>
<evidence type="ECO:0000313" key="2">
    <source>
        <dbReference type="Proteomes" id="UP000008148"/>
    </source>
</evidence>
<accession>A8ALE1</accession>
<dbReference type="EMBL" id="CP000822">
    <property type="protein sequence ID" value="ABV14303.1"/>
    <property type="molecule type" value="Genomic_DNA"/>
</dbReference>
<dbReference type="Proteomes" id="UP000008148">
    <property type="component" value="Chromosome"/>
</dbReference>
<dbReference type="AlphaFoldDB" id="A8ALE1"/>
<dbReference type="HOGENOM" id="CLU_215744_0_0_6"/>
<protein>
    <submittedName>
        <fullName evidence="1">Uncharacterized protein</fullName>
    </submittedName>
</protein>
<evidence type="ECO:0000313" key="1">
    <source>
        <dbReference type="EMBL" id="ABV14303.1"/>
    </source>
</evidence>
<sequence>MLFLRNIQAQRPDSLFFRQSTEEEISQFSAMFMPDGGFALSGLHLSEQA</sequence>
<proteinExistence type="predicted"/>
<reference evidence="1 2" key="1">
    <citation type="submission" date="2007-08" db="EMBL/GenBank/DDBJ databases">
        <authorList>
            <consortium name="The Citrobacter koseri Genome Sequencing Project"/>
            <person name="McClelland M."/>
            <person name="Sanderson E.K."/>
            <person name="Porwollik S."/>
            <person name="Spieth J."/>
            <person name="Clifton W.S."/>
            <person name="Latreille P."/>
            <person name="Courtney L."/>
            <person name="Wang C."/>
            <person name="Pepin K."/>
            <person name="Bhonagiri V."/>
            <person name="Nash W."/>
            <person name="Johnson M."/>
            <person name="Thiruvilangam P."/>
            <person name="Wilson R."/>
        </authorList>
    </citation>
    <scope>NUCLEOTIDE SEQUENCE [LARGE SCALE GENOMIC DNA]</scope>
    <source>
        <strain evidence="2">ATCC BAA-895 / CDC 4225-83 / SGSC4696</strain>
    </source>
</reference>
<gene>
    <name evidence="1" type="ordered locus">CKO_03219</name>
</gene>
<name>A8ALE1_CITK8</name>
<organism evidence="1 2">
    <name type="scientific">Citrobacter koseri (strain ATCC BAA-895 / CDC 4225-83 / SGSC4696)</name>
    <dbReference type="NCBI Taxonomy" id="290338"/>
    <lineage>
        <taxon>Bacteria</taxon>
        <taxon>Pseudomonadati</taxon>
        <taxon>Pseudomonadota</taxon>
        <taxon>Gammaproteobacteria</taxon>
        <taxon>Enterobacterales</taxon>
        <taxon>Enterobacteriaceae</taxon>
        <taxon>Citrobacter</taxon>
    </lineage>
</organism>